<organism evidence="8 9">
    <name type="scientific">Cohaesibacter celericrescens</name>
    <dbReference type="NCBI Taxonomy" id="2067669"/>
    <lineage>
        <taxon>Bacteria</taxon>
        <taxon>Pseudomonadati</taxon>
        <taxon>Pseudomonadota</taxon>
        <taxon>Alphaproteobacteria</taxon>
        <taxon>Hyphomicrobiales</taxon>
        <taxon>Cohaesibacteraceae</taxon>
    </lineage>
</organism>
<evidence type="ECO:0000256" key="2">
    <source>
        <dbReference type="ARBA" id="ARBA00007362"/>
    </source>
</evidence>
<accession>A0A2N5XL43</accession>
<evidence type="ECO:0000256" key="6">
    <source>
        <dbReference type="SAM" id="Phobius"/>
    </source>
</evidence>
<evidence type="ECO:0000256" key="1">
    <source>
        <dbReference type="ARBA" id="ARBA00004141"/>
    </source>
</evidence>
<feature type="transmembrane region" description="Helical" evidence="6">
    <location>
        <begin position="36"/>
        <end position="57"/>
    </location>
</feature>
<protein>
    <recommendedName>
        <fullName evidence="7">EamA domain-containing protein</fullName>
    </recommendedName>
</protein>
<keyword evidence="4 6" id="KW-1133">Transmembrane helix</keyword>
<feature type="transmembrane region" description="Helical" evidence="6">
    <location>
        <begin position="9"/>
        <end position="30"/>
    </location>
</feature>
<feature type="transmembrane region" description="Helical" evidence="6">
    <location>
        <begin position="276"/>
        <end position="292"/>
    </location>
</feature>
<feature type="transmembrane region" description="Helical" evidence="6">
    <location>
        <begin position="129"/>
        <end position="146"/>
    </location>
</feature>
<feature type="transmembrane region" description="Helical" evidence="6">
    <location>
        <begin position="220"/>
        <end position="243"/>
    </location>
</feature>
<keyword evidence="9" id="KW-1185">Reference proteome</keyword>
<dbReference type="InterPro" id="IPR050638">
    <property type="entry name" value="AA-Vitamin_Transporters"/>
</dbReference>
<comment type="subcellular location">
    <subcellularLocation>
        <location evidence="1">Membrane</location>
        <topology evidence="1">Multi-pass membrane protein</topology>
    </subcellularLocation>
</comment>
<dbReference type="OrthoDB" id="9810556at2"/>
<feature type="domain" description="EamA" evidence="7">
    <location>
        <begin position="10"/>
        <end position="142"/>
    </location>
</feature>
<comment type="similarity">
    <text evidence="2">Belongs to the EamA transporter family.</text>
</comment>
<feature type="transmembrane region" description="Helical" evidence="6">
    <location>
        <begin position="189"/>
        <end position="208"/>
    </location>
</feature>
<dbReference type="Pfam" id="PF00892">
    <property type="entry name" value="EamA"/>
    <property type="match status" value="2"/>
</dbReference>
<feature type="transmembrane region" description="Helical" evidence="6">
    <location>
        <begin position="69"/>
        <end position="90"/>
    </location>
</feature>
<comment type="caution">
    <text evidence="8">The sequence shown here is derived from an EMBL/GenBank/DDBJ whole genome shotgun (WGS) entry which is preliminary data.</text>
</comment>
<feature type="transmembrane region" description="Helical" evidence="6">
    <location>
        <begin position="158"/>
        <end position="177"/>
    </location>
</feature>
<evidence type="ECO:0000256" key="3">
    <source>
        <dbReference type="ARBA" id="ARBA00022692"/>
    </source>
</evidence>
<evidence type="ECO:0000313" key="8">
    <source>
        <dbReference type="EMBL" id="PLW75212.1"/>
    </source>
</evidence>
<dbReference type="RefSeq" id="WP_101535617.1">
    <property type="nucleotide sequence ID" value="NZ_PKUQ01000054.1"/>
</dbReference>
<dbReference type="AlphaFoldDB" id="A0A2N5XL43"/>
<evidence type="ECO:0000256" key="4">
    <source>
        <dbReference type="ARBA" id="ARBA00022989"/>
    </source>
</evidence>
<dbReference type="PANTHER" id="PTHR32322:SF2">
    <property type="entry name" value="EAMA DOMAIN-CONTAINING PROTEIN"/>
    <property type="match status" value="1"/>
</dbReference>
<dbReference type="InterPro" id="IPR000620">
    <property type="entry name" value="EamA_dom"/>
</dbReference>
<keyword evidence="3 6" id="KW-0812">Transmembrane</keyword>
<evidence type="ECO:0000259" key="7">
    <source>
        <dbReference type="Pfam" id="PF00892"/>
    </source>
</evidence>
<feature type="transmembrane region" description="Helical" evidence="6">
    <location>
        <begin position="96"/>
        <end position="117"/>
    </location>
</feature>
<dbReference type="PANTHER" id="PTHR32322">
    <property type="entry name" value="INNER MEMBRANE TRANSPORTER"/>
    <property type="match status" value="1"/>
</dbReference>
<evidence type="ECO:0000313" key="9">
    <source>
        <dbReference type="Proteomes" id="UP000234881"/>
    </source>
</evidence>
<feature type="transmembrane region" description="Helical" evidence="6">
    <location>
        <begin position="250"/>
        <end position="270"/>
    </location>
</feature>
<evidence type="ECO:0000256" key="5">
    <source>
        <dbReference type="ARBA" id="ARBA00023136"/>
    </source>
</evidence>
<proteinExistence type="inferred from homology"/>
<dbReference type="EMBL" id="PKUQ01000054">
    <property type="protein sequence ID" value="PLW75212.1"/>
    <property type="molecule type" value="Genomic_DNA"/>
</dbReference>
<feature type="domain" description="EamA" evidence="7">
    <location>
        <begin position="158"/>
        <end position="291"/>
    </location>
</feature>
<dbReference type="GO" id="GO:0016020">
    <property type="term" value="C:membrane"/>
    <property type="evidence" value="ECO:0007669"/>
    <property type="project" value="UniProtKB-SubCell"/>
</dbReference>
<dbReference type="SUPFAM" id="SSF103481">
    <property type="entry name" value="Multidrug resistance efflux transporter EmrE"/>
    <property type="match status" value="2"/>
</dbReference>
<keyword evidence="5 6" id="KW-0472">Membrane</keyword>
<dbReference type="InterPro" id="IPR037185">
    <property type="entry name" value="EmrE-like"/>
</dbReference>
<reference evidence="8 9" key="1">
    <citation type="submission" date="2018-01" db="EMBL/GenBank/DDBJ databases">
        <title>The draft genome sequence of Cohaesibacter sp. H1304.</title>
        <authorList>
            <person name="Wang N.-N."/>
            <person name="Du Z.-J."/>
        </authorList>
    </citation>
    <scope>NUCLEOTIDE SEQUENCE [LARGE SCALE GENOMIC DNA]</scope>
    <source>
        <strain evidence="8 9">H1304</strain>
    </source>
</reference>
<gene>
    <name evidence="8" type="ORF">C0081_20550</name>
</gene>
<sequence>MPNPSLRHWLMLAFLVFSWGSAIILTRVAVNELPPLWVTAGRLCTGAALLFLYRIIFVRRPWSLTRRHAPWILWLALLSSAIPFLLIAWGSQFTSAAIAGILMGTIPLSVLGLAHLLLPDEKLTRNKTVGFLIGFIGVVLIIKPDASALGSFDQTEMIGQVAIFLASFCYALNSVSTRRMPEADNIDKATAVVIVAAILLLLACFVAEPFPGFDSAPLSSWLILIYLGFIPTAVATLILFVMLSQTKAGFVAMSNYLIPVVTALGGITFLGERLEPTVWVGFIIILIGLAISERKNKPQPTISETLG</sequence>
<dbReference type="Proteomes" id="UP000234881">
    <property type="component" value="Unassembled WGS sequence"/>
</dbReference>
<name>A0A2N5XL43_9HYPH</name>